<dbReference type="Proteomes" id="UP001500575">
    <property type="component" value="Unassembled WGS sequence"/>
</dbReference>
<evidence type="ECO:0000313" key="3">
    <source>
        <dbReference type="EMBL" id="GAA2133208.1"/>
    </source>
</evidence>
<dbReference type="EMBL" id="BAAAQQ010000013">
    <property type="protein sequence ID" value="GAA2133208.1"/>
    <property type="molecule type" value="Genomic_DNA"/>
</dbReference>
<keyword evidence="2" id="KW-0812">Transmembrane</keyword>
<gene>
    <name evidence="3" type="ORF">GCM10009843_38460</name>
</gene>
<evidence type="ECO:0000256" key="1">
    <source>
        <dbReference type="SAM" id="MobiDB-lite"/>
    </source>
</evidence>
<feature type="region of interest" description="Disordered" evidence="1">
    <location>
        <begin position="35"/>
        <end position="54"/>
    </location>
</feature>
<accession>A0ABN2YVR8</accession>
<feature type="transmembrane region" description="Helical" evidence="2">
    <location>
        <begin position="7"/>
        <end position="28"/>
    </location>
</feature>
<reference evidence="3 4" key="1">
    <citation type="journal article" date="2019" name="Int. J. Syst. Evol. Microbiol.">
        <title>The Global Catalogue of Microorganisms (GCM) 10K type strain sequencing project: providing services to taxonomists for standard genome sequencing and annotation.</title>
        <authorList>
            <consortium name="The Broad Institute Genomics Platform"/>
            <consortium name="The Broad Institute Genome Sequencing Center for Infectious Disease"/>
            <person name="Wu L."/>
            <person name="Ma J."/>
        </authorList>
    </citation>
    <scope>NUCLEOTIDE SEQUENCE [LARGE SCALE GENOMIC DNA]</scope>
    <source>
        <strain evidence="3 4">JCM 16021</strain>
    </source>
</reference>
<keyword evidence="2" id="KW-1133">Transmembrane helix</keyword>
<keyword evidence="4" id="KW-1185">Reference proteome</keyword>
<organism evidence="3 4">
    <name type="scientific">Nocardioides bigeumensis</name>
    <dbReference type="NCBI Taxonomy" id="433657"/>
    <lineage>
        <taxon>Bacteria</taxon>
        <taxon>Bacillati</taxon>
        <taxon>Actinomycetota</taxon>
        <taxon>Actinomycetes</taxon>
        <taxon>Propionibacteriales</taxon>
        <taxon>Nocardioidaceae</taxon>
        <taxon>Nocardioides</taxon>
    </lineage>
</organism>
<evidence type="ECO:0000256" key="2">
    <source>
        <dbReference type="SAM" id="Phobius"/>
    </source>
</evidence>
<name>A0ABN2YVR8_9ACTN</name>
<comment type="caution">
    <text evidence="3">The sequence shown here is derived from an EMBL/GenBank/DDBJ whole genome shotgun (WGS) entry which is preliminary data.</text>
</comment>
<proteinExistence type="predicted"/>
<evidence type="ECO:0000313" key="4">
    <source>
        <dbReference type="Proteomes" id="UP001500575"/>
    </source>
</evidence>
<keyword evidence="2" id="KW-0472">Membrane</keyword>
<protein>
    <submittedName>
        <fullName evidence="3">Uncharacterized protein</fullName>
    </submittedName>
</protein>
<sequence length="344" mass="36592">MRVSRRVAPLLVGTVVVLAAAMVVLLLIRGDDDGKTPRHVAQPSPTLPVPDELPEGSAVEQALTVVPRGAEVVTVTDWDAIRARFGVPDLTSTDLMSDRTAFWTKAEREAVLLTDGLLLDDNSALMLDHGFTQDDVDWEARWSGEAGSGYALRMRPDLDMAAVQDAVDAAVGELAGATVDADQHLVTEGTVEGLVWASDPTLVDLAAAPEETTYLHRGCLPLDEALGPDASFEDQDALLAQHDITDLDALDAFAITYGDAIGTAWLGPDRDDLFERGDLVRDWPVTGSVGPLDAYAAEPAVEPTSGRLGFQVEDPQAAATLTLTGQLPFAVCNEVVPFDEPTGL</sequence>